<dbReference type="RefSeq" id="WP_034795388.1">
    <property type="nucleotide sequence ID" value="NZ_CP015880.1"/>
</dbReference>
<evidence type="ECO:0000313" key="4">
    <source>
        <dbReference type="Proteomes" id="UP001214094"/>
    </source>
</evidence>
<keyword evidence="2" id="KW-0812">Transmembrane</keyword>
<sequence>MKWFLILWGGPILLLGSWYGLSYYDMSFGFFMLTRQTHDLVFQIYGNVLGIPPETIPPLVARAIVVDSLIVFAIIGFRKRRQIAAWYRRHFGAAAPQSERPSLASDASLSSAP</sequence>
<keyword evidence="2" id="KW-0472">Membrane</keyword>
<keyword evidence="4" id="KW-1185">Reference proteome</keyword>
<dbReference type="Proteomes" id="UP001214094">
    <property type="component" value="Chromosome"/>
</dbReference>
<evidence type="ECO:0000256" key="1">
    <source>
        <dbReference type="SAM" id="MobiDB-lite"/>
    </source>
</evidence>
<accession>A0ABY8HJY9</accession>
<feature type="compositionally biased region" description="Low complexity" evidence="1">
    <location>
        <begin position="102"/>
        <end position="113"/>
    </location>
</feature>
<reference evidence="3 4" key="1">
    <citation type="submission" date="2023-03" db="EMBL/GenBank/DDBJ databases">
        <title>Comparative genome and transcriptome analysis combination mining strategies for increasing vitamin B12 production of Ensifer adhaerens strain.</title>
        <authorList>
            <person name="Yongheng L."/>
        </authorList>
    </citation>
    <scope>NUCLEOTIDE SEQUENCE [LARGE SCALE GENOMIC DNA]</scope>
    <source>
        <strain evidence="3 4">Casida A-T305</strain>
    </source>
</reference>
<dbReference type="GeneID" id="29516950"/>
<protein>
    <submittedName>
        <fullName evidence="3">DUF6105 family protein</fullName>
    </submittedName>
</protein>
<dbReference type="InterPro" id="IPR046087">
    <property type="entry name" value="DUF6105"/>
</dbReference>
<evidence type="ECO:0000313" key="3">
    <source>
        <dbReference type="EMBL" id="WFP91795.1"/>
    </source>
</evidence>
<keyword evidence="2" id="KW-1133">Transmembrane helix</keyword>
<dbReference type="Pfam" id="PF19600">
    <property type="entry name" value="DUF6105"/>
    <property type="match status" value="1"/>
</dbReference>
<name>A0ABY8HJY9_ENSAD</name>
<dbReference type="EMBL" id="CP121308">
    <property type="protein sequence ID" value="WFP91795.1"/>
    <property type="molecule type" value="Genomic_DNA"/>
</dbReference>
<evidence type="ECO:0000256" key="2">
    <source>
        <dbReference type="SAM" id="Phobius"/>
    </source>
</evidence>
<feature type="region of interest" description="Disordered" evidence="1">
    <location>
        <begin position="94"/>
        <end position="113"/>
    </location>
</feature>
<organism evidence="3 4">
    <name type="scientific">Ensifer adhaerens</name>
    <name type="common">Sinorhizobium morelense</name>
    <dbReference type="NCBI Taxonomy" id="106592"/>
    <lineage>
        <taxon>Bacteria</taxon>
        <taxon>Pseudomonadati</taxon>
        <taxon>Pseudomonadota</taxon>
        <taxon>Alphaproteobacteria</taxon>
        <taxon>Hyphomicrobiales</taxon>
        <taxon>Rhizobiaceae</taxon>
        <taxon>Sinorhizobium/Ensifer group</taxon>
        <taxon>Ensifer</taxon>
    </lineage>
</organism>
<feature type="transmembrane region" description="Helical" evidence="2">
    <location>
        <begin position="59"/>
        <end position="77"/>
    </location>
</feature>
<proteinExistence type="predicted"/>
<gene>
    <name evidence="3" type="ORF">P4B07_05310</name>
</gene>